<dbReference type="OMA" id="CLVDWNG"/>
<proteinExistence type="predicted"/>
<evidence type="ECO:0000256" key="1">
    <source>
        <dbReference type="SAM" id="MobiDB-lite"/>
    </source>
</evidence>
<dbReference type="VEuPathDB" id="FungiDB:CC1G_08266"/>
<dbReference type="EMBL" id="AACS02000002">
    <property type="protein sequence ID" value="EAU80659.2"/>
    <property type="molecule type" value="Genomic_DNA"/>
</dbReference>
<dbReference type="InParanoid" id="A8PG20"/>
<dbReference type="AlphaFoldDB" id="A8PG20"/>
<dbReference type="RefSeq" id="XP_001841122.2">
    <property type="nucleotide sequence ID" value="XM_001841070.2"/>
</dbReference>
<sequence>MASHPQQPAFTPTSQMATHPPATPPPAPYLEARIGYDTGNLAYYVAKADEQAENDGIAVSGYPRHGPEARGGAAGCLVDWNGQVVPPTAYREAMEDVGRIPG</sequence>
<protein>
    <submittedName>
        <fullName evidence="2">Uncharacterized protein</fullName>
    </submittedName>
</protein>
<name>A8PG20_COPC7</name>
<dbReference type="KEGG" id="cci:CC1G_08266"/>
<feature type="compositionally biased region" description="Polar residues" evidence="1">
    <location>
        <begin position="1"/>
        <end position="16"/>
    </location>
</feature>
<evidence type="ECO:0000313" key="2">
    <source>
        <dbReference type="EMBL" id="EAU80659.2"/>
    </source>
</evidence>
<reference evidence="2 3" key="1">
    <citation type="journal article" date="2010" name="Proc. Natl. Acad. Sci. U.S.A.">
        <title>Insights into evolution of multicellular fungi from the assembled chromosomes of the mushroom Coprinopsis cinerea (Coprinus cinereus).</title>
        <authorList>
            <person name="Stajich J.E."/>
            <person name="Wilke S.K."/>
            <person name="Ahren D."/>
            <person name="Au C.H."/>
            <person name="Birren B.W."/>
            <person name="Borodovsky M."/>
            <person name="Burns C."/>
            <person name="Canback B."/>
            <person name="Casselton L.A."/>
            <person name="Cheng C.K."/>
            <person name="Deng J."/>
            <person name="Dietrich F.S."/>
            <person name="Fargo D.C."/>
            <person name="Farman M.L."/>
            <person name="Gathman A.C."/>
            <person name="Goldberg J."/>
            <person name="Guigo R."/>
            <person name="Hoegger P.J."/>
            <person name="Hooker J.B."/>
            <person name="Huggins A."/>
            <person name="James T.Y."/>
            <person name="Kamada T."/>
            <person name="Kilaru S."/>
            <person name="Kodira C."/>
            <person name="Kues U."/>
            <person name="Kupfer D."/>
            <person name="Kwan H.S."/>
            <person name="Lomsadze A."/>
            <person name="Li W."/>
            <person name="Lilly W.W."/>
            <person name="Ma L.J."/>
            <person name="Mackey A.J."/>
            <person name="Manning G."/>
            <person name="Martin F."/>
            <person name="Muraguchi H."/>
            <person name="Natvig D.O."/>
            <person name="Palmerini H."/>
            <person name="Ramesh M.A."/>
            <person name="Rehmeyer C.J."/>
            <person name="Roe B.A."/>
            <person name="Shenoy N."/>
            <person name="Stanke M."/>
            <person name="Ter-Hovhannisyan V."/>
            <person name="Tunlid A."/>
            <person name="Velagapudi R."/>
            <person name="Vision T.J."/>
            <person name="Zeng Q."/>
            <person name="Zolan M.E."/>
            <person name="Pukkila P.J."/>
        </authorList>
    </citation>
    <scope>NUCLEOTIDE SEQUENCE [LARGE SCALE GENOMIC DNA]</scope>
    <source>
        <strain evidence="3">Okayama-7 / 130 / ATCC MYA-4618 / FGSC 9003</strain>
    </source>
</reference>
<keyword evidence="3" id="KW-1185">Reference proteome</keyword>
<accession>A8PG20</accession>
<comment type="caution">
    <text evidence="2">The sequence shown here is derived from an EMBL/GenBank/DDBJ whole genome shotgun (WGS) entry which is preliminary data.</text>
</comment>
<dbReference type="HOGENOM" id="CLU_2277340_0_0_1"/>
<organism evidence="2 3">
    <name type="scientific">Coprinopsis cinerea (strain Okayama-7 / 130 / ATCC MYA-4618 / FGSC 9003)</name>
    <name type="common">Inky cap fungus</name>
    <name type="synonym">Hormographiella aspergillata</name>
    <dbReference type="NCBI Taxonomy" id="240176"/>
    <lineage>
        <taxon>Eukaryota</taxon>
        <taxon>Fungi</taxon>
        <taxon>Dikarya</taxon>
        <taxon>Basidiomycota</taxon>
        <taxon>Agaricomycotina</taxon>
        <taxon>Agaricomycetes</taxon>
        <taxon>Agaricomycetidae</taxon>
        <taxon>Agaricales</taxon>
        <taxon>Agaricineae</taxon>
        <taxon>Psathyrellaceae</taxon>
        <taxon>Coprinopsis</taxon>
    </lineage>
</organism>
<dbReference type="GeneID" id="6017794"/>
<feature type="region of interest" description="Disordered" evidence="1">
    <location>
        <begin position="1"/>
        <end position="31"/>
    </location>
</feature>
<dbReference type="Proteomes" id="UP000001861">
    <property type="component" value="Unassembled WGS sequence"/>
</dbReference>
<gene>
    <name evidence="2" type="ORF">CC1G_08266</name>
</gene>
<evidence type="ECO:0000313" key="3">
    <source>
        <dbReference type="Proteomes" id="UP000001861"/>
    </source>
</evidence>